<organism evidence="3 4">
    <name type="scientific">Salinibacterium xinjiangense</name>
    <dbReference type="NCBI Taxonomy" id="386302"/>
    <lineage>
        <taxon>Bacteria</taxon>
        <taxon>Bacillati</taxon>
        <taxon>Actinomycetota</taxon>
        <taxon>Actinomycetes</taxon>
        <taxon>Micrococcales</taxon>
        <taxon>Microbacteriaceae</taxon>
        <taxon>Salinibacterium</taxon>
    </lineage>
</organism>
<dbReference type="EMBL" id="OCST01000001">
    <property type="protein sequence ID" value="SOE46208.1"/>
    <property type="molecule type" value="Genomic_DNA"/>
</dbReference>
<dbReference type="RefSeq" id="WP_097059331.1">
    <property type="nucleotide sequence ID" value="NZ_BMLC01000002.1"/>
</dbReference>
<evidence type="ECO:0000313" key="3">
    <source>
        <dbReference type="EMBL" id="SOE46208.1"/>
    </source>
</evidence>
<keyword evidence="1" id="KW-0812">Transmembrane</keyword>
<keyword evidence="4" id="KW-1185">Reference proteome</keyword>
<dbReference type="Pfam" id="PF14258">
    <property type="entry name" value="DUF4350"/>
    <property type="match status" value="1"/>
</dbReference>
<keyword evidence="1" id="KW-0472">Membrane</keyword>
<evidence type="ECO:0000259" key="2">
    <source>
        <dbReference type="Pfam" id="PF14258"/>
    </source>
</evidence>
<feature type="domain" description="DUF4350" evidence="2">
    <location>
        <begin position="54"/>
        <end position="229"/>
    </location>
</feature>
<dbReference type="InterPro" id="IPR025646">
    <property type="entry name" value="DUF4350"/>
</dbReference>
<name>A0A2C8Y7Y9_9MICO</name>
<evidence type="ECO:0000256" key="1">
    <source>
        <dbReference type="SAM" id="Phobius"/>
    </source>
</evidence>
<sequence>MTTQAPSQSVLTPTVGRVAKRALFWVAVAAFAILIAIVALATAGSTAGGAPLDPESAAPGGSMAVAEVLRQQGVDVVVASSLVEARNAVAGVDDTTVLLYDPDGYLDDDQLREAATLARSVVVVDANFTQLQAIAPNIAQAGDADTELTAGCDVPAAARAGSVSGEAVGYRVIDDSVGTATCFGSGDDVFSLVQVNRDGVELTVLGLTAALTNERVIDSGNAALALNLLGAKSTLVWYIPTLADVPDAGPATLGELTPPWVTPVLLLLALTFVAAAVWRGRRFGPLVIENLPVIVRSSETMLGRARLYERSSSRLRALDALRMGAIQRLAVLCGQPRSASVDEVVSAVAGVTGAQRHVIRDLLVDTIPGTDADLVTLSDALLVLERDVAVAVRP</sequence>
<dbReference type="AlphaFoldDB" id="A0A2C8Y7Y9"/>
<feature type="transmembrane region" description="Helical" evidence="1">
    <location>
        <begin position="22"/>
        <end position="43"/>
    </location>
</feature>
<keyword evidence="1" id="KW-1133">Transmembrane helix</keyword>
<gene>
    <name evidence="3" type="ORF">SAMN06296378_0131</name>
</gene>
<accession>A0A2C8Y7Y9</accession>
<dbReference type="OrthoDB" id="5241668at2"/>
<reference evidence="3 4" key="1">
    <citation type="submission" date="2017-09" db="EMBL/GenBank/DDBJ databases">
        <authorList>
            <person name="Ehlers B."/>
            <person name="Leendertz F.H."/>
        </authorList>
    </citation>
    <scope>NUCLEOTIDE SEQUENCE [LARGE SCALE GENOMIC DNA]</scope>
    <source>
        <strain evidence="3 4">CGMCC 1.05381</strain>
    </source>
</reference>
<proteinExistence type="predicted"/>
<evidence type="ECO:0000313" key="4">
    <source>
        <dbReference type="Proteomes" id="UP000219440"/>
    </source>
</evidence>
<dbReference type="Proteomes" id="UP000219440">
    <property type="component" value="Unassembled WGS sequence"/>
</dbReference>
<protein>
    <recommendedName>
        <fullName evidence="2">DUF4350 domain-containing protein</fullName>
    </recommendedName>
</protein>